<dbReference type="SUPFAM" id="SSF48403">
    <property type="entry name" value="Ankyrin repeat"/>
    <property type="match status" value="1"/>
</dbReference>
<dbReference type="SMART" id="SM00248">
    <property type="entry name" value="ANK"/>
    <property type="match status" value="6"/>
</dbReference>
<evidence type="ECO:0000313" key="4">
    <source>
        <dbReference type="EMBL" id="KAH8690016.1"/>
    </source>
</evidence>
<evidence type="ECO:0000256" key="2">
    <source>
        <dbReference type="ARBA" id="ARBA00023043"/>
    </source>
</evidence>
<evidence type="ECO:0000256" key="3">
    <source>
        <dbReference type="PROSITE-ProRule" id="PRU00023"/>
    </source>
</evidence>
<feature type="repeat" description="ANK" evidence="3">
    <location>
        <begin position="281"/>
        <end position="313"/>
    </location>
</feature>
<dbReference type="InterPro" id="IPR036770">
    <property type="entry name" value="Ankyrin_rpt-contain_sf"/>
</dbReference>
<dbReference type="EMBL" id="JAJTJA010000014">
    <property type="protein sequence ID" value="KAH8690016.1"/>
    <property type="molecule type" value="Genomic_DNA"/>
</dbReference>
<sequence length="480" mass="54054">MSASLRARILLSGSYSVARYRTRTFLAISNVSTRLAELTGADNEQAARIRETIALAAAQSGNPTCDVLDKDHTIKGENTRRQNLISGAIITGNLSLTMSLFKELGKSVGVNKKSEYFGRPLHLAAAWGHIEIVQYLLDNGADARRIVALTKNDFDHCRDLHHVYLWSRHVDRSPDGSPLRAAALSGHEAIVRLLLKPEYNIWPKFRPEYYRAILAATRSGHERILDMLFDVAGLDLDSIGKFKSQILIEAVRHDRENIVRHLLDSETDLNFTPRDILPRRLHGAALHAAAAQNRTAMIRLLLDAGASTKVMEGDSYKQFTPIETAARYGHTEAVSIFIEYGGSPNLAFFAATYGSQIHLMHFLVQQNLVNIDKPTLDCRCDRWTPGREAMTQAILAHNPRTIIWLLAKGVPIGIETGEAHHKVRYVWLPQVLPWIKNFVLGLTGGRHPGYDYWNRSHCFLLDAPFGIYLKEDTWEWFGKY</sequence>
<dbReference type="GeneID" id="70242554"/>
<dbReference type="PANTHER" id="PTHR24126:SF14">
    <property type="entry name" value="ANK_REP_REGION DOMAIN-CONTAINING PROTEIN"/>
    <property type="match status" value="1"/>
</dbReference>
<dbReference type="AlphaFoldDB" id="A0AAD4KJM0"/>
<dbReference type="PANTHER" id="PTHR24126">
    <property type="entry name" value="ANKYRIN REPEAT, PH AND SEC7 DOMAIN CONTAINING PROTEIN SECG-RELATED"/>
    <property type="match status" value="1"/>
</dbReference>
<feature type="repeat" description="ANK" evidence="3">
    <location>
        <begin position="120"/>
        <end position="142"/>
    </location>
</feature>
<proteinExistence type="predicted"/>
<dbReference type="Gene3D" id="1.25.40.20">
    <property type="entry name" value="Ankyrin repeat-containing domain"/>
    <property type="match status" value="1"/>
</dbReference>
<organism evidence="4 5">
    <name type="scientific">Talaromyces proteolyticus</name>
    <dbReference type="NCBI Taxonomy" id="1131652"/>
    <lineage>
        <taxon>Eukaryota</taxon>
        <taxon>Fungi</taxon>
        <taxon>Dikarya</taxon>
        <taxon>Ascomycota</taxon>
        <taxon>Pezizomycotina</taxon>
        <taxon>Eurotiomycetes</taxon>
        <taxon>Eurotiomycetidae</taxon>
        <taxon>Eurotiales</taxon>
        <taxon>Trichocomaceae</taxon>
        <taxon>Talaromyces</taxon>
        <taxon>Talaromyces sect. Bacilispori</taxon>
    </lineage>
</organism>
<gene>
    <name evidence="4" type="ORF">BGW36DRAFT_307790</name>
</gene>
<protein>
    <submittedName>
        <fullName evidence="4">Ankyrin repeat-containing domain protein</fullName>
    </submittedName>
</protein>
<dbReference type="PROSITE" id="PS50088">
    <property type="entry name" value="ANK_REPEAT"/>
    <property type="match status" value="2"/>
</dbReference>
<keyword evidence="5" id="KW-1185">Reference proteome</keyword>
<keyword evidence="2 3" id="KW-0040">ANK repeat</keyword>
<dbReference type="InterPro" id="IPR002110">
    <property type="entry name" value="Ankyrin_rpt"/>
</dbReference>
<keyword evidence="1" id="KW-0677">Repeat</keyword>
<dbReference type="Pfam" id="PF12796">
    <property type="entry name" value="Ank_2"/>
    <property type="match status" value="2"/>
</dbReference>
<evidence type="ECO:0000313" key="5">
    <source>
        <dbReference type="Proteomes" id="UP001201262"/>
    </source>
</evidence>
<dbReference type="SUPFAM" id="SSF140860">
    <property type="entry name" value="Pseudo ankyrin repeat-like"/>
    <property type="match status" value="1"/>
</dbReference>
<dbReference type="PROSITE" id="PS50297">
    <property type="entry name" value="ANK_REP_REGION"/>
    <property type="match status" value="1"/>
</dbReference>
<evidence type="ECO:0000256" key="1">
    <source>
        <dbReference type="ARBA" id="ARBA00022737"/>
    </source>
</evidence>
<name>A0AAD4KJM0_9EURO</name>
<accession>A0AAD4KJM0</accession>
<comment type="caution">
    <text evidence="4">The sequence shown here is derived from an EMBL/GenBank/DDBJ whole genome shotgun (WGS) entry which is preliminary data.</text>
</comment>
<dbReference type="Proteomes" id="UP001201262">
    <property type="component" value="Unassembled WGS sequence"/>
</dbReference>
<reference evidence="4" key="1">
    <citation type="submission" date="2021-12" db="EMBL/GenBank/DDBJ databases">
        <title>Convergent genome expansion in fungi linked to evolution of root-endophyte symbiosis.</title>
        <authorList>
            <consortium name="DOE Joint Genome Institute"/>
            <person name="Ke Y.-H."/>
            <person name="Bonito G."/>
            <person name="Liao H.-L."/>
            <person name="Looney B."/>
            <person name="Rojas-Flechas A."/>
            <person name="Nash J."/>
            <person name="Hameed K."/>
            <person name="Schadt C."/>
            <person name="Martin F."/>
            <person name="Crous P.W."/>
            <person name="Miettinen O."/>
            <person name="Magnuson J.K."/>
            <person name="Labbe J."/>
            <person name="Jacobson D."/>
            <person name="Doktycz M.J."/>
            <person name="Veneault-Fourrey C."/>
            <person name="Kuo A."/>
            <person name="Mondo S."/>
            <person name="Calhoun S."/>
            <person name="Riley R."/>
            <person name="Ohm R."/>
            <person name="LaButti K."/>
            <person name="Andreopoulos B."/>
            <person name="Pangilinan J."/>
            <person name="Nolan M."/>
            <person name="Tritt A."/>
            <person name="Clum A."/>
            <person name="Lipzen A."/>
            <person name="Daum C."/>
            <person name="Barry K."/>
            <person name="Grigoriev I.V."/>
            <person name="Vilgalys R."/>
        </authorList>
    </citation>
    <scope>NUCLEOTIDE SEQUENCE</scope>
    <source>
        <strain evidence="4">PMI_201</strain>
    </source>
</reference>
<dbReference type="RefSeq" id="XP_046066299.1">
    <property type="nucleotide sequence ID" value="XM_046212267.1"/>
</dbReference>